<dbReference type="HAMAP" id="MF_00815">
    <property type="entry name" value="ATP_synth_gamma_bact"/>
    <property type="match status" value="1"/>
</dbReference>
<dbReference type="InterPro" id="IPR035968">
    <property type="entry name" value="ATP_synth_F1_ATPase_gsu"/>
</dbReference>
<dbReference type="RefSeq" id="YP_007890765.1">
    <property type="nucleotide sequence ID" value="NC_021128.1"/>
</dbReference>
<proteinExistence type="inferred from homology"/>
<accession>M4QED1</accession>
<dbReference type="AlphaFoldDB" id="M4QED1"/>
<keyword evidence="4" id="KW-0813">Transport</keyword>
<evidence type="ECO:0000313" key="13">
    <source>
        <dbReference type="EMBL" id="AGH24460.1"/>
    </source>
</evidence>
<evidence type="ECO:0000256" key="4">
    <source>
        <dbReference type="ARBA" id="ARBA00022448"/>
    </source>
</evidence>
<geneLocation type="mitochondrion" evidence="13"/>
<dbReference type="NCBIfam" id="TIGR01146">
    <property type="entry name" value="ATPsyn_F1gamma"/>
    <property type="match status" value="1"/>
</dbReference>
<keyword evidence="5" id="KW-0375">Hydrogen ion transport</keyword>
<keyword evidence="8 13" id="KW-0496">Mitochondrion</keyword>
<dbReference type="PRINTS" id="PR00126">
    <property type="entry name" value="ATPASEGAMMA"/>
</dbReference>
<organism evidence="13">
    <name type="scientific">Seculamonas ecuadoriensis</name>
    <name type="common">Flagellate</name>
    <dbReference type="NCBI Taxonomy" id="221724"/>
    <lineage>
        <taxon>Eukaryota</taxon>
        <taxon>Discoba</taxon>
        <taxon>Jakobida</taxon>
        <taxon>Histionina</taxon>
        <taxon>Seculamonas</taxon>
    </lineage>
</organism>
<keyword evidence="6" id="KW-0999">Mitochondrion inner membrane</keyword>
<evidence type="ECO:0000256" key="3">
    <source>
        <dbReference type="ARBA" id="ARBA00020843"/>
    </source>
</evidence>
<dbReference type="FunFam" id="3.40.1380.10:FF:000003">
    <property type="entry name" value="ATP synthase subunit gamma"/>
    <property type="match status" value="1"/>
</dbReference>
<dbReference type="GO" id="GO:0045259">
    <property type="term" value="C:proton-transporting ATP synthase complex"/>
    <property type="evidence" value="ECO:0007669"/>
    <property type="project" value="UniProtKB-KW"/>
</dbReference>
<sequence length="280" mass="31064">MAATKDFKVRIKSITSIKKITKAMKMVAASKLRQVQRGLDIVRPSFNALNSIYNEYANSASIENKKNRLIIAISSDRGLCGGINTNAVKATKNSIKTIKNEIPDAHISLFTIGDKGKDVLSREHGKLIIKAVSDVSKKSISFGAASLIAEELLKQQFDTYHLIYSKFKSVISQSLVEEQISSANSLENAFFEFNGYEFDSDKSELLYDFYEYFLGYKIFSALLENATSEQGARMNAMDSASRNAGEMIDKLTLIYNKARQASITRELIEIISCASAVSSK</sequence>
<evidence type="ECO:0000256" key="11">
    <source>
        <dbReference type="ARBA" id="ARBA00023310"/>
    </source>
</evidence>
<comment type="similarity">
    <text evidence="2">Belongs to the ATPase gamma chain family.</text>
</comment>
<keyword evidence="9" id="KW-0472">Membrane</keyword>
<keyword evidence="7" id="KW-0406">Ion transport</keyword>
<dbReference type="EMBL" id="KC353359">
    <property type="protein sequence ID" value="AGH24460.1"/>
    <property type="molecule type" value="Genomic_DNA"/>
</dbReference>
<evidence type="ECO:0000256" key="1">
    <source>
        <dbReference type="ARBA" id="ARBA00004637"/>
    </source>
</evidence>
<reference evidence="13" key="3">
    <citation type="journal article" date="2006" name="RNA">
        <title>Hybrid E. coli--Mitochondrial ribonuclease P RNAs are catalytically active.</title>
        <authorList>
            <person name="Seif E."/>
            <person name="Cadieux A."/>
            <person name="Lang B.F."/>
        </authorList>
    </citation>
    <scope>NUCLEOTIDE SEQUENCE</scope>
    <source>
        <strain evidence="13">ATCC 50688</strain>
    </source>
</reference>
<dbReference type="GO" id="GO:0046933">
    <property type="term" value="F:proton-transporting ATP synthase activity, rotational mechanism"/>
    <property type="evidence" value="ECO:0007669"/>
    <property type="project" value="InterPro"/>
</dbReference>
<dbReference type="CDD" id="cd12151">
    <property type="entry name" value="F1-ATPase_gamma"/>
    <property type="match status" value="1"/>
</dbReference>
<evidence type="ECO:0000256" key="6">
    <source>
        <dbReference type="ARBA" id="ARBA00022792"/>
    </source>
</evidence>
<keyword evidence="13" id="KW-0378">Hydrolase</keyword>
<dbReference type="Gene3D" id="1.10.287.80">
    <property type="entry name" value="ATP synthase, gamma subunit, helix hairpin domain"/>
    <property type="match status" value="1"/>
</dbReference>
<dbReference type="GeneID" id="15333242"/>
<evidence type="ECO:0000256" key="12">
    <source>
        <dbReference type="ARBA" id="ARBA00031066"/>
    </source>
</evidence>
<keyword evidence="10" id="KW-0139">CF(1)</keyword>
<evidence type="ECO:0000256" key="7">
    <source>
        <dbReference type="ARBA" id="ARBA00023065"/>
    </source>
</evidence>
<dbReference type="GO" id="GO:0005743">
    <property type="term" value="C:mitochondrial inner membrane"/>
    <property type="evidence" value="ECO:0007669"/>
    <property type="project" value="UniProtKB-SubCell"/>
</dbReference>
<evidence type="ECO:0000256" key="10">
    <source>
        <dbReference type="ARBA" id="ARBA00023196"/>
    </source>
</evidence>
<reference evidence="13" key="1">
    <citation type="journal article" date="2003" name="Mol. Biol. Evol.">
        <title>Structure of the bc1 complex from Seculamonas ecuadoriensis, a jakobid flagellate with an ancestral mitochondrial genome.</title>
        <authorList>
            <person name="Marx S."/>
            <person name="Baumgartner M."/>
            <person name="Kannan S."/>
            <person name="Braun H.P."/>
            <person name="Lang B.F."/>
            <person name="Burger G."/>
        </authorList>
    </citation>
    <scope>NUCLEOTIDE SEQUENCE</scope>
    <source>
        <strain evidence="13">ATCC 50688</strain>
    </source>
</reference>
<gene>
    <name evidence="13" type="primary">atp3</name>
</gene>
<keyword evidence="11" id="KW-0066">ATP synthesis</keyword>
<dbReference type="Gene3D" id="3.40.1380.10">
    <property type="match status" value="1"/>
</dbReference>
<name>M4QED1_SECEC</name>
<dbReference type="Pfam" id="PF00231">
    <property type="entry name" value="ATP-synt"/>
    <property type="match status" value="1"/>
</dbReference>
<dbReference type="FunFam" id="1.10.287.80:FF:000001">
    <property type="entry name" value="ATP synthase gamma chain"/>
    <property type="match status" value="1"/>
</dbReference>
<evidence type="ECO:0000256" key="2">
    <source>
        <dbReference type="ARBA" id="ARBA00007681"/>
    </source>
</evidence>
<reference evidence="13" key="2">
    <citation type="journal article" date="2004" name="RNA">
        <title>Mitochondrial 3' tRNA editing in the jakobid Seculamonas ecuadoriensis: a novel mechanism and implications for tRNA processing.</title>
        <authorList>
            <person name="Leigh J."/>
            <person name="Lang B.F."/>
        </authorList>
    </citation>
    <scope>NUCLEOTIDE SEQUENCE</scope>
    <source>
        <strain evidence="13">ATCC 50688</strain>
    </source>
</reference>
<evidence type="ECO:0000256" key="9">
    <source>
        <dbReference type="ARBA" id="ARBA00023136"/>
    </source>
</evidence>
<evidence type="ECO:0000256" key="5">
    <source>
        <dbReference type="ARBA" id="ARBA00022781"/>
    </source>
</evidence>
<dbReference type="SUPFAM" id="SSF52943">
    <property type="entry name" value="ATP synthase (F1-ATPase), gamma subunit"/>
    <property type="match status" value="1"/>
</dbReference>
<dbReference type="InterPro" id="IPR000131">
    <property type="entry name" value="ATP_synth_F1_gsu"/>
</dbReference>
<evidence type="ECO:0000256" key="8">
    <source>
        <dbReference type="ARBA" id="ARBA00023128"/>
    </source>
</evidence>
<protein>
    <recommendedName>
        <fullName evidence="3">ATP synthase subunit gamma, mitochondrial</fullName>
    </recommendedName>
    <alternativeName>
        <fullName evidence="12">F-ATPase gamma subunit</fullName>
    </alternativeName>
</protein>
<reference evidence="13" key="4">
    <citation type="journal article" date="2013" name="Genome Biol. Evol.">
        <title>Strikingly bacteria-like and gene-rich mitochondrial genomes throughout jakobid protists.</title>
        <authorList>
            <person name="Burger G."/>
            <person name="Gray M.W."/>
            <person name="Forget L."/>
            <person name="Lang B.F."/>
        </authorList>
    </citation>
    <scope>NUCLEOTIDE SEQUENCE</scope>
    <source>
        <strain evidence="13">ATCC 50688</strain>
    </source>
</reference>
<dbReference type="PANTHER" id="PTHR11693">
    <property type="entry name" value="ATP SYNTHASE GAMMA CHAIN"/>
    <property type="match status" value="1"/>
</dbReference>
<dbReference type="PANTHER" id="PTHR11693:SF22">
    <property type="entry name" value="ATP SYNTHASE SUBUNIT GAMMA, MITOCHONDRIAL"/>
    <property type="match status" value="1"/>
</dbReference>
<dbReference type="PIRSF" id="PIRSF039089">
    <property type="entry name" value="ATP_synthase_gamma"/>
    <property type="match status" value="1"/>
</dbReference>
<comment type="subcellular location">
    <subcellularLocation>
        <location evidence="1">Mitochondrion inner membrane</location>
        <topology evidence="1">Peripheral membrane protein</topology>
    </subcellularLocation>
</comment>
<dbReference type="GO" id="GO:0016787">
    <property type="term" value="F:hydrolase activity"/>
    <property type="evidence" value="ECO:0007669"/>
    <property type="project" value="UniProtKB-KW"/>
</dbReference>